<keyword evidence="1" id="KW-0805">Transcription regulation</keyword>
<dbReference type="PANTHER" id="PTHR47506:SF1">
    <property type="entry name" value="HTH-TYPE TRANSCRIPTIONAL REGULATOR YJDC"/>
    <property type="match status" value="1"/>
</dbReference>
<feature type="DNA-binding region" description="H-T-H motif" evidence="4">
    <location>
        <begin position="34"/>
        <end position="53"/>
    </location>
</feature>
<dbReference type="InterPro" id="IPR009057">
    <property type="entry name" value="Homeodomain-like_sf"/>
</dbReference>
<sequence length="203" mass="22384">MSDKSRLRRPPFDREAGVAIAQSLFHQRGYDAVSIADLTQALDIKPPSFYAAYESKAKLFERTLQRYSLENRLPLDKILSPDKSVAESIESLLVAAARQYGRHAQQRGCMVMEGMRADDSVARQIACDMAQPGNKMILAWLKSVYPEAAESLADFIMITLRGLSSAAHLGMSQRRLIQAARMSAGAAGIALAEKAEQPENIEQ</sequence>
<evidence type="ECO:0000256" key="2">
    <source>
        <dbReference type="ARBA" id="ARBA00023125"/>
    </source>
</evidence>
<keyword evidence="7" id="KW-1185">Reference proteome</keyword>
<keyword evidence="2 4" id="KW-0238">DNA-binding</keyword>
<proteinExistence type="predicted"/>
<evidence type="ECO:0000259" key="5">
    <source>
        <dbReference type="PROSITE" id="PS50977"/>
    </source>
</evidence>
<dbReference type="Proteomes" id="UP001164712">
    <property type="component" value="Chromosome"/>
</dbReference>
<evidence type="ECO:0000256" key="1">
    <source>
        <dbReference type="ARBA" id="ARBA00023015"/>
    </source>
</evidence>
<dbReference type="PROSITE" id="PS50977">
    <property type="entry name" value="HTH_TETR_2"/>
    <property type="match status" value="1"/>
</dbReference>
<evidence type="ECO:0000313" key="7">
    <source>
        <dbReference type="Proteomes" id="UP001164712"/>
    </source>
</evidence>
<organism evidence="6 7">
    <name type="scientific">Rouxiella chamberiensis</name>
    <dbReference type="NCBI Taxonomy" id="1513468"/>
    <lineage>
        <taxon>Bacteria</taxon>
        <taxon>Pseudomonadati</taxon>
        <taxon>Pseudomonadota</taxon>
        <taxon>Gammaproteobacteria</taxon>
        <taxon>Enterobacterales</taxon>
        <taxon>Yersiniaceae</taxon>
        <taxon>Rouxiella</taxon>
    </lineage>
</organism>
<accession>A0ABY7HRK7</accession>
<gene>
    <name evidence="6" type="ORF">O1V66_04710</name>
</gene>
<protein>
    <submittedName>
        <fullName evidence="6">TetR/AcrR family transcriptional regulator</fullName>
    </submittedName>
</protein>
<feature type="domain" description="HTH tetR-type" evidence="5">
    <location>
        <begin position="11"/>
        <end position="71"/>
    </location>
</feature>
<dbReference type="RefSeq" id="WP_045046952.1">
    <property type="nucleotide sequence ID" value="NZ_CP114058.1"/>
</dbReference>
<reference evidence="6" key="1">
    <citation type="submission" date="2022-12" db="EMBL/GenBank/DDBJ databases">
        <title>Complete genome sequence of an Australian strain of Rouxiella badensis DAR84756 and resolution of the R. badensis DSM100043 and R. chamberiensis DSM28324 genomes.</title>
        <authorList>
            <person name="Paul S."/>
            <person name="Anderson P.J."/>
            <person name="Maynard G."/>
            <person name="Dyall-Smith M."/>
            <person name="Kudinha T."/>
        </authorList>
    </citation>
    <scope>NUCLEOTIDE SEQUENCE</scope>
    <source>
        <strain evidence="6">DSM 28324</strain>
    </source>
</reference>
<dbReference type="SUPFAM" id="SSF46689">
    <property type="entry name" value="Homeodomain-like"/>
    <property type="match status" value="1"/>
</dbReference>
<dbReference type="Gene3D" id="1.10.357.10">
    <property type="entry name" value="Tetracycline Repressor, domain 2"/>
    <property type="match status" value="1"/>
</dbReference>
<dbReference type="SUPFAM" id="SSF48498">
    <property type="entry name" value="Tetracyclin repressor-like, C-terminal domain"/>
    <property type="match status" value="1"/>
</dbReference>
<keyword evidence="3" id="KW-0804">Transcription</keyword>
<dbReference type="Pfam" id="PF00440">
    <property type="entry name" value="TetR_N"/>
    <property type="match status" value="1"/>
</dbReference>
<evidence type="ECO:0000256" key="3">
    <source>
        <dbReference type="ARBA" id="ARBA00023163"/>
    </source>
</evidence>
<dbReference type="InterPro" id="IPR001647">
    <property type="entry name" value="HTH_TetR"/>
</dbReference>
<dbReference type="InterPro" id="IPR036271">
    <property type="entry name" value="Tet_transcr_reg_TetR-rel_C_sf"/>
</dbReference>
<evidence type="ECO:0000256" key="4">
    <source>
        <dbReference type="PROSITE-ProRule" id="PRU00335"/>
    </source>
</evidence>
<evidence type="ECO:0000313" key="6">
    <source>
        <dbReference type="EMBL" id="WAT01995.1"/>
    </source>
</evidence>
<dbReference type="PANTHER" id="PTHR47506">
    <property type="entry name" value="TRANSCRIPTIONAL REGULATORY PROTEIN"/>
    <property type="match status" value="1"/>
</dbReference>
<name>A0ABY7HRK7_9GAMM</name>
<dbReference type="EMBL" id="CP114058">
    <property type="protein sequence ID" value="WAT01995.1"/>
    <property type="molecule type" value="Genomic_DNA"/>
</dbReference>